<keyword evidence="2" id="KW-1185">Reference proteome</keyword>
<dbReference type="Pfam" id="PF19651">
    <property type="entry name" value="DUF6154"/>
    <property type="match status" value="1"/>
</dbReference>
<organism evidence="1 2">
    <name type="scientific">Polycladomyces abyssicola</name>
    <dbReference type="NCBI Taxonomy" id="1125966"/>
    <lineage>
        <taxon>Bacteria</taxon>
        <taxon>Bacillati</taxon>
        <taxon>Bacillota</taxon>
        <taxon>Bacilli</taxon>
        <taxon>Bacillales</taxon>
        <taxon>Thermoactinomycetaceae</taxon>
        <taxon>Polycladomyces</taxon>
    </lineage>
</organism>
<proteinExistence type="predicted"/>
<dbReference type="RefSeq" id="WP_212774130.1">
    <property type="nucleotide sequence ID" value="NZ_AP024601.1"/>
</dbReference>
<reference evidence="1" key="1">
    <citation type="journal article" date="2013" name="Int. J. Syst. Evol. Microbiol.">
        <title>Polycladomyces abyssicola gen. nov., sp. nov., a thermophilic filamentous bacterium isolated from hemipelagic sediment.</title>
        <authorList>
            <person name="Tsubouchi T."/>
            <person name="Shimane Y."/>
            <person name="Mori K."/>
            <person name="Usui K."/>
            <person name="Hiraki T."/>
            <person name="Tame A."/>
            <person name="Uematsu K."/>
            <person name="Maruyama T."/>
            <person name="Hatada Y."/>
        </authorList>
    </citation>
    <scope>NUCLEOTIDE SEQUENCE</scope>
    <source>
        <strain evidence="1">JIR-001</strain>
    </source>
</reference>
<accession>A0A8D5UF10</accession>
<protein>
    <recommendedName>
        <fullName evidence="3">Cytosolic protein</fullName>
    </recommendedName>
</protein>
<dbReference type="Proteomes" id="UP000677436">
    <property type="component" value="Chromosome"/>
</dbReference>
<sequence length="85" mass="10044">MRFVDEVYSLYRDQLTDDEDDAVSLVLHLLEDHTRQDVLNLIEEMSDDEVLQMVAIYLVEMLKAKMAQEGKLPMWKPSFQTPYIH</sequence>
<reference evidence="1" key="2">
    <citation type="journal article" date="2021" name="Microbiol. Resour. Announc.">
        <title>Complete Genome Sequence of Polycladomyces abyssicola JIR-001T, Isolated from Hemipelagic Sediment in Deep Seawater.</title>
        <authorList>
            <person name="Tsubouchi T."/>
            <person name="Kaneko Y."/>
        </authorList>
    </citation>
    <scope>NUCLEOTIDE SEQUENCE</scope>
    <source>
        <strain evidence="1">JIR-001</strain>
    </source>
</reference>
<gene>
    <name evidence="1" type="ORF">JIR001_05950</name>
</gene>
<evidence type="ECO:0000313" key="1">
    <source>
        <dbReference type="EMBL" id="BCU80812.1"/>
    </source>
</evidence>
<dbReference type="InterPro" id="IPR046152">
    <property type="entry name" value="DUF6154"/>
</dbReference>
<dbReference type="EMBL" id="AP024601">
    <property type="protein sequence ID" value="BCU80812.1"/>
    <property type="molecule type" value="Genomic_DNA"/>
</dbReference>
<evidence type="ECO:0000313" key="2">
    <source>
        <dbReference type="Proteomes" id="UP000677436"/>
    </source>
</evidence>
<evidence type="ECO:0008006" key="3">
    <source>
        <dbReference type="Google" id="ProtNLM"/>
    </source>
</evidence>
<name>A0A8D5UF10_9BACL</name>
<dbReference type="AlphaFoldDB" id="A0A8D5UF10"/>
<dbReference type="KEGG" id="pabs:JIR001_05950"/>